<dbReference type="GeneID" id="27662986"/>
<evidence type="ECO:0000256" key="1">
    <source>
        <dbReference type="SAM" id="MobiDB-lite"/>
    </source>
</evidence>
<name>A0A0F2LYV6_SPOSC</name>
<comment type="caution">
    <text evidence="4">The sequence shown here is derived from an EMBL/GenBank/DDBJ whole genome shotgun (WGS) entry which is preliminary data.</text>
</comment>
<evidence type="ECO:0000313" key="4">
    <source>
        <dbReference type="EMBL" id="KJR81685.1"/>
    </source>
</evidence>
<protein>
    <submittedName>
        <fullName evidence="4">Uncharacterized protein</fullName>
    </submittedName>
</protein>
<dbReference type="OrthoDB" id="10469904at2759"/>
<dbReference type="RefSeq" id="XP_016584361.1">
    <property type="nucleotide sequence ID" value="XM_016727709.1"/>
</dbReference>
<organism evidence="4 5">
    <name type="scientific">Sporothrix schenckii 1099-18</name>
    <dbReference type="NCBI Taxonomy" id="1397361"/>
    <lineage>
        <taxon>Eukaryota</taxon>
        <taxon>Fungi</taxon>
        <taxon>Dikarya</taxon>
        <taxon>Ascomycota</taxon>
        <taxon>Pezizomycotina</taxon>
        <taxon>Sordariomycetes</taxon>
        <taxon>Sordariomycetidae</taxon>
        <taxon>Ophiostomatales</taxon>
        <taxon>Ophiostomataceae</taxon>
        <taxon>Sporothrix</taxon>
    </lineage>
</organism>
<dbReference type="KEGG" id="ssck:SPSK_00761"/>
<reference evidence="4 5" key="2">
    <citation type="journal article" date="2015" name="Eukaryot. Cell">
        <title>Asexual propagation of a virulent clone complex in a human and feline outbreak of sporotrichosis.</title>
        <authorList>
            <person name="Teixeira Mde M."/>
            <person name="Rodrigues A.M."/>
            <person name="Tsui C.K."/>
            <person name="de Almeida L.G."/>
            <person name="Van Diepeningen A.D."/>
            <person name="van den Ende B.G."/>
            <person name="Fernandes G.F."/>
            <person name="Kano R."/>
            <person name="Hamelin R.C."/>
            <person name="Lopes-Bezerra L.M."/>
            <person name="Vasconcelos A.T."/>
            <person name="de Hoog S."/>
            <person name="de Camargo Z.P."/>
            <person name="Felipe M.S."/>
        </authorList>
    </citation>
    <scope>NUCLEOTIDE SEQUENCE [LARGE SCALE GENOMIC DNA]</scope>
    <source>
        <strain evidence="4 5">1099-18</strain>
    </source>
</reference>
<keyword evidence="2" id="KW-1133">Transmembrane helix</keyword>
<feature type="transmembrane region" description="Helical" evidence="2">
    <location>
        <begin position="294"/>
        <end position="317"/>
    </location>
</feature>
<sequence>MRSVRSRLFGDISLSTAITAALGFAATAAAATTSTSGVFDAHPAAATTAAPDGNGGTGFSGGNGGSGSGGSGSGGSGSGGTPANSVIVFTPGDFYDYDPSQPDDAVFIANSAQPSKSFSFTVASTAYNVTGAKLRDTVKGTTVATASPNGAEGQGIGGETVVITLSVQPTGTGTQTGTVTLVDSGTLFDNHLDGSPLFFEITWTQEGGVEGSSFSRTFTYVSSTAIISTVLPYYTNTNPIFVESRIGGSQTAAVAKTATSATSQPTATDGNGSMSGPTLGGGSTSTSSGISKGAIAGIVVGAVAAIAIIAALVFFFLRRHSRNRNRAANQAYNSALLSGSVEPYRGAGPGPDLGGPGPNMHPTTMHDGMGSGTAVNLMEKDAVVVGAAGVGAAGAAGRFAGPDTPNSPHSPYTDDDNSTPQIIPTRPVPTSSSAGASAAASPTVRAAQNATPAVSPVAASAQPVTPVAPVGAGAGAGAGTSSATAAQPALRGQVAALIEDHMTPEDVARLEAEERELDADIENAIRNRAAASSR</sequence>
<keyword evidence="2" id="KW-0472">Membrane</keyword>
<evidence type="ECO:0000313" key="5">
    <source>
        <dbReference type="Proteomes" id="UP000033710"/>
    </source>
</evidence>
<feature type="chain" id="PRO_5002454615" evidence="3">
    <location>
        <begin position="31"/>
        <end position="534"/>
    </location>
</feature>
<feature type="region of interest" description="Disordered" evidence="1">
    <location>
        <begin position="399"/>
        <end position="444"/>
    </location>
</feature>
<dbReference type="Proteomes" id="UP000033710">
    <property type="component" value="Unassembled WGS sequence"/>
</dbReference>
<evidence type="ECO:0000256" key="3">
    <source>
        <dbReference type="SAM" id="SignalP"/>
    </source>
</evidence>
<gene>
    <name evidence="4" type="ORF">SPSK_00761</name>
</gene>
<proteinExistence type="predicted"/>
<feature type="region of interest" description="Disordered" evidence="1">
    <location>
        <begin position="49"/>
        <end position="83"/>
    </location>
</feature>
<keyword evidence="3" id="KW-0732">Signal</keyword>
<evidence type="ECO:0000256" key="2">
    <source>
        <dbReference type="SAM" id="Phobius"/>
    </source>
</evidence>
<feature type="region of interest" description="Disordered" evidence="1">
    <location>
        <begin position="257"/>
        <end position="286"/>
    </location>
</feature>
<dbReference type="AlphaFoldDB" id="A0A0F2LYV6"/>
<dbReference type="EMBL" id="AXCR01000011">
    <property type="protein sequence ID" value="KJR81685.1"/>
    <property type="molecule type" value="Genomic_DNA"/>
</dbReference>
<feature type="compositionally biased region" description="Gly residues" evidence="1">
    <location>
        <begin position="53"/>
        <end position="80"/>
    </location>
</feature>
<reference evidence="4 5" key="1">
    <citation type="journal article" date="2014" name="BMC Genomics">
        <title>Comparative genomics of the major fungal agents of human and animal Sporotrichosis: Sporothrix schenckii and Sporothrix brasiliensis.</title>
        <authorList>
            <person name="Teixeira M.M."/>
            <person name="de Almeida L.G."/>
            <person name="Kubitschek-Barreira P."/>
            <person name="Alves F.L."/>
            <person name="Kioshima E.S."/>
            <person name="Abadio A.K."/>
            <person name="Fernandes L."/>
            <person name="Derengowski L.S."/>
            <person name="Ferreira K.S."/>
            <person name="Souza R.C."/>
            <person name="Ruiz J.C."/>
            <person name="de Andrade N.C."/>
            <person name="Paes H.C."/>
            <person name="Nicola A.M."/>
            <person name="Albuquerque P."/>
            <person name="Gerber A.L."/>
            <person name="Martins V.P."/>
            <person name="Peconick L.D."/>
            <person name="Neto A.V."/>
            <person name="Chaucanez C.B."/>
            <person name="Silva P.A."/>
            <person name="Cunha O.L."/>
            <person name="de Oliveira F.F."/>
            <person name="dos Santos T.C."/>
            <person name="Barros A.L."/>
            <person name="Soares M.A."/>
            <person name="de Oliveira L.M."/>
            <person name="Marini M.M."/>
            <person name="Villalobos-Duno H."/>
            <person name="Cunha M.M."/>
            <person name="de Hoog S."/>
            <person name="da Silveira J.F."/>
            <person name="Henrissat B."/>
            <person name="Nino-Vega G.A."/>
            <person name="Cisalpino P.S."/>
            <person name="Mora-Montes H.M."/>
            <person name="Almeida S.R."/>
            <person name="Stajich J.E."/>
            <person name="Lopes-Bezerra L.M."/>
            <person name="Vasconcelos A.T."/>
            <person name="Felipe M.S."/>
        </authorList>
    </citation>
    <scope>NUCLEOTIDE SEQUENCE [LARGE SCALE GENOMIC DNA]</scope>
    <source>
        <strain evidence="4 5">1099-18</strain>
    </source>
</reference>
<feature type="signal peptide" evidence="3">
    <location>
        <begin position="1"/>
        <end position="30"/>
    </location>
</feature>
<dbReference type="VEuPathDB" id="FungiDB:SPSK_00761"/>
<feature type="compositionally biased region" description="Low complexity" evidence="1">
    <location>
        <begin position="431"/>
        <end position="441"/>
    </location>
</feature>
<keyword evidence="2" id="KW-0812">Transmembrane</keyword>
<accession>A0A0F2LYV6</accession>
<feature type="compositionally biased region" description="Low complexity" evidence="1">
    <location>
        <begin position="257"/>
        <end position="268"/>
    </location>
</feature>